<accession>C6W778</accession>
<dbReference type="STRING" id="471854.Dfer_1441"/>
<dbReference type="HOGENOM" id="CLU_141543_0_0_10"/>
<evidence type="ECO:0000313" key="2">
    <source>
        <dbReference type="Proteomes" id="UP000002011"/>
    </source>
</evidence>
<gene>
    <name evidence="1" type="ordered locus">Dfer_1441</name>
</gene>
<proteinExistence type="predicted"/>
<name>C6W778_DYAFD</name>
<dbReference type="KEGG" id="dfe:Dfer_1441"/>
<keyword evidence="2" id="KW-1185">Reference proteome</keyword>
<reference evidence="1 2" key="1">
    <citation type="journal article" date="2009" name="Stand. Genomic Sci.">
        <title>Complete genome sequence of Dyadobacter fermentans type strain (NS114).</title>
        <authorList>
            <person name="Lang E."/>
            <person name="Lapidus A."/>
            <person name="Chertkov O."/>
            <person name="Brettin T."/>
            <person name="Detter J.C."/>
            <person name="Han C."/>
            <person name="Copeland A."/>
            <person name="Glavina Del Rio T."/>
            <person name="Nolan M."/>
            <person name="Chen F."/>
            <person name="Lucas S."/>
            <person name="Tice H."/>
            <person name="Cheng J.F."/>
            <person name="Land M."/>
            <person name="Hauser L."/>
            <person name="Chang Y.J."/>
            <person name="Jeffries C.D."/>
            <person name="Kopitz M."/>
            <person name="Bruce D."/>
            <person name="Goodwin L."/>
            <person name="Pitluck S."/>
            <person name="Ovchinnikova G."/>
            <person name="Pati A."/>
            <person name="Ivanova N."/>
            <person name="Mavrommatis K."/>
            <person name="Chen A."/>
            <person name="Palaniappan K."/>
            <person name="Chain P."/>
            <person name="Bristow J."/>
            <person name="Eisen J.A."/>
            <person name="Markowitz V."/>
            <person name="Hugenholtz P."/>
            <person name="Goker M."/>
            <person name="Rohde M."/>
            <person name="Kyrpides N.C."/>
            <person name="Klenk H.P."/>
        </authorList>
    </citation>
    <scope>NUCLEOTIDE SEQUENCE [LARGE SCALE GENOMIC DNA]</scope>
    <source>
        <strain evidence="2">ATCC 700827 / DSM 18053 / CIP 107007 / KCTC 52180 / NS114</strain>
    </source>
</reference>
<dbReference type="Proteomes" id="UP000002011">
    <property type="component" value="Chromosome"/>
</dbReference>
<organism evidence="1 2">
    <name type="scientific">Dyadobacter fermentans (strain ATCC 700827 / DSM 18053 / CIP 107007 / KCTC 52180 / NS114)</name>
    <dbReference type="NCBI Taxonomy" id="471854"/>
    <lineage>
        <taxon>Bacteria</taxon>
        <taxon>Pseudomonadati</taxon>
        <taxon>Bacteroidota</taxon>
        <taxon>Cytophagia</taxon>
        <taxon>Cytophagales</taxon>
        <taxon>Spirosomataceae</taxon>
        <taxon>Dyadobacter</taxon>
    </lineage>
</organism>
<dbReference type="InterPro" id="IPR053865">
    <property type="entry name" value="DUF6934"/>
</dbReference>
<protein>
    <submittedName>
        <fullName evidence="1">Uncharacterized protein</fullName>
    </submittedName>
</protein>
<dbReference type="eggNOG" id="ENOG5032VDA">
    <property type="taxonomic scope" value="Bacteria"/>
</dbReference>
<evidence type="ECO:0000313" key="1">
    <source>
        <dbReference type="EMBL" id="ACT92687.1"/>
    </source>
</evidence>
<dbReference type="Pfam" id="PF22028">
    <property type="entry name" value="DUF6934"/>
    <property type="match status" value="1"/>
</dbReference>
<dbReference type="AlphaFoldDB" id="C6W778"/>
<sequence>MHLPKYMCTANESKSLFEFFSEGPHGRIRKLVEFSRTEAANVYNLGFGDFDKFSGCIDDLAVTNNGDSTKVLATVATTVYEFTSAYPDAIIFATGSTKSRTRLYRIGINRHLTEIQRDFVIFGSTNYLIWQEFVPGRDYNAFFLTKKENRQALWQQLIKINQRNHPQ</sequence>
<dbReference type="EMBL" id="CP001619">
    <property type="protein sequence ID" value="ACT92687.1"/>
    <property type="molecule type" value="Genomic_DNA"/>
</dbReference>